<proteinExistence type="predicted"/>
<sequence>MKLKSYLVESINFDFEDSQGTIPEEDQRDIILNTLGVWFAYDEDHLLDKISDTMGWCITDIEYGDNRPHKLTAFK</sequence>
<evidence type="ECO:0000313" key="1">
    <source>
        <dbReference type="EMBL" id="AGF91322.1"/>
    </source>
</evidence>
<accession>M1PWV7</accession>
<reference evidence="1 2" key="1">
    <citation type="submission" date="2010-12" db="EMBL/GenBank/DDBJ databases">
        <title>The Genome Sequence of Cyanophage P-SS1.</title>
        <authorList>
            <consortium name="The Broad Institute Genome Sequencing Platform"/>
            <person name="Henn M.R."/>
            <person name="Sullivan M.S."/>
            <person name="Osburne M.S."/>
            <person name="Levin J."/>
            <person name="Malboeuf C."/>
            <person name="Casali M."/>
            <person name="Russ C."/>
            <person name="Lennon N."/>
            <person name="Chapman S.B."/>
            <person name="Erlich R."/>
            <person name="Young S.K."/>
            <person name="Yandava C."/>
            <person name="Zeng Q."/>
            <person name="Alvarado L."/>
            <person name="Anderson S."/>
            <person name="Berlin A."/>
            <person name="Chen Z."/>
            <person name="Freedman E."/>
            <person name="Gellesch M."/>
            <person name="Goldberg J."/>
            <person name="Green L."/>
            <person name="Griggs A."/>
            <person name="Gujja S."/>
            <person name="Heilman E.R."/>
            <person name="Heiman D."/>
            <person name="Hollinger A."/>
            <person name="Howarth C."/>
            <person name="Larson L."/>
            <person name="Mehta T."/>
            <person name="Pearson M."/>
            <person name="Roberts A."/>
            <person name="Ryan E."/>
            <person name="Saif S."/>
            <person name="Shea T."/>
            <person name="Shenoy N."/>
            <person name="Sisk P."/>
            <person name="Stolte C."/>
            <person name="Sykes S."/>
            <person name="White J."/>
            <person name="Yu Q."/>
            <person name="Coleman M.L."/>
            <person name="Huang K.H."/>
            <person name="Weigele P.R."/>
            <person name="DeFrancesco A.S."/>
            <person name="Kern S.E."/>
            <person name="Thompson L.R."/>
            <person name="Fu R."/>
            <person name="Hombeck B."/>
            <person name="Chisholm S.W."/>
            <person name="Haas B."/>
            <person name="Nusbaum C."/>
            <person name="Birren B."/>
        </authorList>
    </citation>
    <scope>NUCLEOTIDE SEQUENCE [LARGE SCALE GENOMIC DNA]</scope>
    <source>
        <strain evidence="1 2">P-SS1</strain>
    </source>
</reference>
<name>M1PWV7_9CAUD</name>
<gene>
    <name evidence="1" type="ORF">CPYG_00027</name>
</gene>
<organism evidence="1 2">
    <name type="scientific">Cyanophage P-SS1</name>
    <dbReference type="NCBI Taxonomy" id="889957"/>
    <lineage>
        <taxon>Viruses</taxon>
        <taxon>Duplodnaviria</taxon>
        <taxon>Heunggongvirae</taxon>
        <taxon>Uroviricota</taxon>
        <taxon>Caudoviricetes</taxon>
        <taxon>Pantevenvirales</taxon>
        <taxon>Kyanoviridae</taxon>
        <taxon>Ronodorvirus</taxon>
        <taxon>Ronodorvirus ssm4</taxon>
    </lineage>
</organism>
<protein>
    <submittedName>
        <fullName evidence="1">Uncharacterized protein</fullName>
    </submittedName>
</protein>
<evidence type="ECO:0000313" key="2">
    <source>
        <dbReference type="Proteomes" id="UP000502917"/>
    </source>
</evidence>
<dbReference type="EMBL" id="JF974306">
    <property type="protein sequence ID" value="AGF91322.1"/>
    <property type="molecule type" value="Genomic_DNA"/>
</dbReference>
<dbReference type="Proteomes" id="UP000502917">
    <property type="component" value="Segment"/>
</dbReference>